<dbReference type="eggNOG" id="ENOG5030URA">
    <property type="taxonomic scope" value="Bacteria"/>
</dbReference>
<evidence type="ECO:0000256" key="1">
    <source>
        <dbReference type="SAM" id="Phobius"/>
    </source>
</evidence>
<accession>A0A0H3J6H3</accession>
<evidence type="ECO:0000313" key="2">
    <source>
        <dbReference type="EMBL" id="AJA52775.1"/>
    </source>
</evidence>
<evidence type="ECO:0000313" key="4">
    <source>
        <dbReference type="Proteomes" id="UP000028042"/>
    </source>
</evidence>
<evidence type="ECO:0000313" key="3">
    <source>
        <dbReference type="EMBL" id="KRU11216.1"/>
    </source>
</evidence>
<dbReference type="Proteomes" id="UP000028042">
    <property type="component" value="Unassembled WGS sequence"/>
</dbReference>
<sequence>MKTKISRDLILFIIFIPVFLIITFYVSSRMQDKMPSYSVSNKSKFGISVFYEAMKKLDYPVERTLKPVNTFSTDNIQIVPAGGDFDINSDDIKNWINKGGKLIYIAPESIHFINYAVPQEEKGDFTVYKYGKGNIITYNSSNITNKTLMVNTNKAYEFLKEIDRYSYNKIYFNENYLFSLEGGKSLWDYVPLQLRYFIYQILIIVVAFFYYKGKRFGRSIPLYEEIERSENEYLYSAASLYRSANCWDIMLENYYESFLRQINCSHENWLHYWGKKEFDSLEQAKKVYKFIDKKDKKLKSKECMSIIASIENLKNIEKQRRDSYWKIIKKSL</sequence>
<reference evidence="3 4" key="3">
    <citation type="journal article" name="Genome Announc.">
        <title>Improved Draft Genome Sequence of Clostridium pasteurianum Strain ATCC 6013 (DSM 525) Using a Hybrid Next-Generation Sequencing Approach.</title>
        <authorList>
            <person name="Pyne M.E."/>
            <person name="Utturkar S."/>
            <person name="Brown S.D."/>
            <person name="Moo-Young M."/>
            <person name="Chung D.A."/>
            <person name="Chou C.P."/>
        </authorList>
    </citation>
    <scope>NUCLEOTIDE SEQUENCE [LARGE SCALE GENOMIC DNA]</scope>
    <source>
        <strain evidence="3 4">ATCC 6013</strain>
    </source>
</reference>
<reference evidence="2 5" key="1">
    <citation type="journal article" date="2015" name="Genome Announc.">
        <title>Complete Genome Sequence of the Nitrogen-Fixing and Solvent-Producing Clostridium pasteurianum DSM 525.</title>
        <authorList>
            <person name="Poehlein A."/>
            <person name="Grosse-Honebrink A."/>
            <person name="Zhang Y."/>
            <person name="Minton N.P."/>
            <person name="Daniel R."/>
        </authorList>
    </citation>
    <scope>NUCLEOTIDE SEQUENCE [LARGE SCALE GENOMIC DNA]</scope>
    <source>
        <strain evidence="2">DSM 525</strain>
        <strain evidence="5">DSM 525 / ATCC 6013</strain>
    </source>
</reference>
<keyword evidence="1" id="KW-0812">Transmembrane</keyword>
<feature type="transmembrane region" description="Helical" evidence="1">
    <location>
        <begin position="194"/>
        <end position="211"/>
    </location>
</feature>
<dbReference type="AlphaFoldDB" id="A0A0H3J6H3"/>
<dbReference type="EMBL" id="JPGY02000001">
    <property type="protein sequence ID" value="KRU11216.1"/>
    <property type="molecule type" value="Genomic_DNA"/>
</dbReference>
<evidence type="ECO:0008006" key="6">
    <source>
        <dbReference type="Google" id="ProtNLM"/>
    </source>
</evidence>
<evidence type="ECO:0000313" key="5">
    <source>
        <dbReference type="Proteomes" id="UP000030905"/>
    </source>
</evidence>
<dbReference type="PATRIC" id="fig|1262449.3.peg.1164"/>
<dbReference type="EMBL" id="CP009268">
    <property type="protein sequence ID" value="AJA52775.1"/>
    <property type="molecule type" value="Genomic_DNA"/>
</dbReference>
<reference evidence="3" key="2">
    <citation type="submission" date="2015-10" db="EMBL/GenBank/DDBJ databases">
        <title>Improved Draft Genome Sequence of Clostridium pasteurianum Strain ATCC 6013 (DSM 525) Using a Hybrid Next-Generation Sequencing Approach.</title>
        <authorList>
            <person name="Pyne M.E."/>
            <person name="Utturkar S.M."/>
            <person name="Brown S.D."/>
            <person name="Moo-Young M."/>
            <person name="Chung D.A."/>
            <person name="Chou P.C."/>
        </authorList>
    </citation>
    <scope>NUCLEOTIDE SEQUENCE</scope>
    <source>
        <strain evidence="3">ATCC 6013</strain>
    </source>
</reference>
<proteinExistence type="predicted"/>
<gene>
    <name evidence="2" type="ORF">CLPA_c27200</name>
    <name evidence="3" type="ORF">CP6013_00463</name>
</gene>
<feature type="transmembrane region" description="Helical" evidence="1">
    <location>
        <begin position="9"/>
        <end position="27"/>
    </location>
</feature>
<organism evidence="2 5">
    <name type="scientific">Clostridium pasteurianum DSM 525 = ATCC 6013</name>
    <dbReference type="NCBI Taxonomy" id="1262449"/>
    <lineage>
        <taxon>Bacteria</taxon>
        <taxon>Bacillati</taxon>
        <taxon>Bacillota</taxon>
        <taxon>Clostridia</taxon>
        <taxon>Eubacteriales</taxon>
        <taxon>Clostridiaceae</taxon>
        <taxon>Clostridium</taxon>
    </lineage>
</organism>
<dbReference type="Proteomes" id="UP000030905">
    <property type="component" value="Chromosome"/>
</dbReference>
<name>A0A0H3J6H3_CLOPA</name>
<dbReference type="RefSeq" id="WP_003442737.1">
    <property type="nucleotide sequence ID" value="NZ_ANZB01000003.1"/>
</dbReference>
<protein>
    <recommendedName>
        <fullName evidence="6">DUF4350 domain-containing protein</fullName>
    </recommendedName>
</protein>
<dbReference type="KEGG" id="cpae:CPAST_c27200"/>
<dbReference type="KEGG" id="cpat:CLPA_c27200"/>
<keyword evidence="1" id="KW-1133">Transmembrane helix</keyword>
<dbReference type="GeneID" id="93074849"/>
<keyword evidence="5" id="KW-1185">Reference proteome</keyword>
<keyword evidence="1" id="KW-0472">Membrane</keyword>